<dbReference type="EMBL" id="FZOO01000011">
    <property type="protein sequence ID" value="SNS96041.1"/>
    <property type="molecule type" value="Genomic_DNA"/>
</dbReference>
<dbReference type="Proteomes" id="UP000198373">
    <property type="component" value="Unassembled WGS sequence"/>
</dbReference>
<sequence length="90" mass="9750">MPLYEFRCPGCGPFDLRRDMRDAPSTAPCPTCDQAAQRHYGVGVGSRPKGVLRDANRADRARVDRARTGEPVVTGPPSGRRLPGAGAHRH</sequence>
<evidence type="ECO:0000256" key="1">
    <source>
        <dbReference type="SAM" id="MobiDB-lite"/>
    </source>
</evidence>
<keyword evidence="4" id="KW-1185">Reference proteome</keyword>
<accession>A0A239IR60</accession>
<proteinExistence type="predicted"/>
<protein>
    <submittedName>
        <fullName evidence="3">Putative regulatory protein, FmdB family</fullName>
    </submittedName>
</protein>
<feature type="region of interest" description="Disordered" evidence="1">
    <location>
        <begin position="40"/>
        <end position="90"/>
    </location>
</feature>
<evidence type="ECO:0000313" key="4">
    <source>
        <dbReference type="Proteomes" id="UP000198373"/>
    </source>
</evidence>
<dbReference type="RefSeq" id="WP_089307141.1">
    <property type="nucleotide sequence ID" value="NZ_FZOO01000011.1"/>
</dbReference>
<dbReference type="SMART" id="SM00834">
    <property type="entry name" value="CxxC_CXXC_SSSS"/>
    <property type="match status" value="1"/>
</dbReference>
<dbReference type="Pfam" id="PF09723">
    <property type="entry name" value="Zn_ribbon_8"/>
    <property type="match status" value="1"/>
</dbReference>
<feature type="compositionally biased region" description="Basic and acidic residues" evidence="1">
    <location>
        <begin position="51"/>
        <end position="68"/>
    </location>
</feature>
<organism evidence="3 4">
    <name type="scientific">Geodermatophilus pulveris</name>
    <dbReference type="NCBI Taxonomy" id="1564159"/>
    <lineage>
        <taxon>Bacteria</taxon>
        <taxon>Bacillati</taxon>
        <taxon>Actinomycetota</taxon>
        <taxon>Actinomycetes</taxon>
        <taxon>Geodermatophilales</taxon>
        <taxon>Geodermatophilaceae</taxon>
        <taxon>Geodermatophilus</taxon>
    </lineage>
</organism>
<dbReference type="AlphaFoldDB" id="A0A239IR60"/>
<evidence type="ECO:0000313" key="3">
    <source>
        <dbReference type="EMBL" id="SNS96041.1"/>
    </source>
</evidence>
<evidence type="ECO:0000259" key="2">
    <source>
        <dbReference type="SMART" id="SM00834"/>
    </source>
</evidence>
<reference evidence="4" key="1">
    <citation type="submission" date="2017-06" db="EMBL/GenBank/DDBJ databases">
        <authorList>
            <person name="Varghese N."/>
            <person name="Submissions S."/>
        </authorList>
    </citation>
    <scope>NUCLEOTIDE SEQUENCE [LARGE SCALE GENOMIC DNA]</scope>
    <source>
        <strain evidence="4">DSM 46839</strain>
    </source>
</reference>
<gene>
    <name evidence="3" type="ORF">SAMN06893096_111116</name>
</gene>
<name>A0A239IR60_9ACTN</name>
<dbReference type="OrthoDB" id="9792898at2"/>
<dbReference type="InterPro" id="IPR013429">
    <property type="entry name" value="Regulatory_FmdB_Zinc_ribbon"/>
</dbReference>
<feature type="domain" description="Putative regulatory protein FmdB zinc ribbon" evidence="2">
    <location>
        <begin position="1"/>
        <end position="41"/>
    </location>
</feature>
<dbReference type="NCBIfam" id="TIGR02605">
    <property type="entry name" value="CxxC_CxxC_SSSS"/>
    <property type="match status" value="1"/>
</dbReference>